<dbReference type="PANTHER" id="PTHR36930:SF1">
    <property type="entry name" value="MOSC DOMAIN-CONTAINING PROTEIN"/>
    <property type="match status" value="1"/>
</dbReference>
<dbReference type="GO" id="GO:0030151">
    <property type="term" value="F:molybdenum ion binding"/>
    <property type="evidence" value="ECO:0007669"/>
    <property type="project" value="InterPro"/>
</dbReference>
<reference evidence="2" key="1">
    <citation type="journal article" date="2022" name="bioRxiv">
        <title>Thiovibrio frasassiensisgen. nov., sp. nov., an autotrophic, elemental sulfur disproportionating bacterium isolated from sulfidic karst sediment, and proposal of Thiovibrionaceae fam. nov.</title>
        <authorList>
            <person name="Aronson H."/>
            <person name="Thomas C."/>
            <person name="Bhattacharyya M."/>
            <person name="Eckstein S."/>
            <person name="Jensen S."/>
            <person name="Barco R."/>
            <person name="Macalady J."/>
            <person name="Amend J."/>
        </authorList>
    </citation>
    <scope>NUCLEOTIDE SEQUENCE</scope>
    <source>
        <strain evidence="2">RS19-109</strain>
    </source>
</reference>
<dbReference type="AlphaFoldDB" id="A0A9X4RPF8"/>
<reference evidence="2" key="2">
    <citation type="submission" date="2022-10" db="EMBL/GenBank/DDBJ databases">
        <authorList>
            <person name="Aronson H.S."/>
        </authorList>
    </citation>
    <scope>NUCLEOTIDE SEQUENCE</scope>
    <source>
        <strain evidence="2">RS19-109</strain>
    </source>
</reference>
<dbReference type="PROSITE" id="PS51340">
    <property type="entry name" value="MOSC"/>
    <property type="match status" value="1"/>
</dbReference>
<sequence>MGMVEAVCISEKKGMVKKEVPEIHLEENWGITGDAHAGIWHRQVSLLAGESIEQVKKKMPHLKHGVFAENIVSRGVELTALAIGDRLIIDGTVVLEVTQIGKECHNAGCAIKKATGDCIMPREGIFTKVIHGGVVKAGLAIAIERISEATRVA</sequence>
<dbReference type="EMBL" id="JAPHEH010000001">
    <property type="protein sequence ID" value="MDG4475207.1"/>
    <property type="molecule type" value="Genomic_DNA"/>
</dbReference>
<comment type="caution">
    <text evidence="2">The sequence shown here is derived from an EMBL/GenBank/DDBJ whole genome shotgun (WGS) entry which is preliminary data.</text>
</comment>
<proteinExistence type="predicted"/>
<dbReference type="Proteomes" id="UP001154240">
    <property type="component" value="Unassembled WGS sequence"/>
</dbReference>
<accession>A0A9X4RPF8</accession>
<dbReference type="SUPFAM" id="SSF50800">
    <property type="entry name" value="PK beta-barrel domain-like"/>
    <property type="match status" value="1"/>
</dbReference>
<dbReference type="Pfam" id="PF03473">
    <property type="entry name" value="MOSC"/>
    <property type="match status" value="1"/>
</dbReference>
<organism evidence="2 3">
    <name type="scientific">Thiovibrio frasassiensis</name>
    <dbReference type="NCBI Taxonomy" id="2984131"/>
    <lineage>
        <taxon>Bacteria</taxon>
        <taxon>Pseudomonadati</taxon>
        <taxon>Thermodesulfobacteriota</taxon>
        <taxon>Desulfobulbia</taxon>
        <taxon>Desulfobulbales</taxon>
        <taxon>Thiovibrionaceae</taxon>
        <taxon>Thiovibrio</taxon>
    </lineage>
</organism>
<dbReference type="PANTHER" id="PTHR36930">
    <property type="entry name" value="METAL-SULFUR CLUSTER BIOSYNTHESIS PROTEINS YUAD-RELATED"/>
    <property type="match status" value="1"/>
</dbReference>
<name>A0A9X4RPF8_9BACT</name>
<dbReference type="RefSeq" id="WP_307632182.1">
    <property type="nucleotide sequence ID" value="NZ_JAPHEH010000001.1"/>
</dbReference>
<feature type="domain" description="MOSC" evidence="1">
    <location>
        <begin position="18"/>
        <end position="144"/>
    </location>
</feature>
<evidence type="ECO:0000259" key="1">
    <source>
        <dbReference type="PROSITE" id="PS51340"/>
    </source>
</evidence>
<evidence type="ECO:0000313" key="2">
    <source>
        <dbReference type="EMBL" id="MDG4475207.1"/>
    </source>
</evidence>
<keyword evidence="3" id="KW-1185">Reference proteome</keyword>
<dbReference type="GO" id="GO:0030170">
    <property type="term" value="F:pyridoxal phosphate binding"/>
    <property type="evidence" value="ECO:0007669"/>
    <property type="project" value="InterPro"/>
</dbReference>
<protein>
    <submittedName>
        <fullName evidence="2">MOSC domain-containing protein</fullName>
    </submittedName>
</protein>
<dbReference type="InterPro" id="IPR005302">
    <property type="entry name" value="MoCF_Sase_C"/>
</dbReference>
<dbReference type="Gene3D" id="2.40.33.20">
    <property type="entry name" value="PK beta-barrel domain-like"/>
    <property type="match status" value="1"/>
</dbReference>
<dbReference type="GO" id="GO:0003824">
    <property type="term" value="F:catalytic activity"/>
    <property type="evidence" value="ECO:0007669"/>
    <property type="project" value="InterPro"/>
</dbReference>
<evidence type="ECO:0000313" key="3">
    <source>
        <dbReference type="Proteomes" id="UP001154240"/>
    </source>
</evidence>
<dbReference type="InterPro" id="IPR011037">
    <property type="entry name" value="Pyrv_Knase-like_insert_dom_sf"/>
</dbReference>
<gene>
    <name evidence="2" type="ORF">OLX77_03415</name>
</gene>
<dbReference type="InterPro" id="IPR052716">
    <property type="entry name" value="MOSC_domain"/>
</dbReference>